<evidence type="ECO:0000256" key="7">
    <source>
        <dbReference type="PROSITE-ProRule" id="PRU10141"/>
    </source>
</evidence>
<dbReference type="InterPro" id="IPR008271">
    <property type="entry name" value="Ser/Thr_kinase_AS"/>
</dbReference>
<evidence type="ECO:0000259" key="10">
    <source>
        <dbReference type="PROSITE" id="PS50081"/>
    </source>
</evidence>
<dbReference type="PROSITE" id="PS50081">
    <property type="entry name" value="ZF_DAG_PE_2"/>
    <property type="match status" value="1"/>
</dbReference>
<organism evidence="12 13">
    <name type="scientific">Heterodera trifolii</name>
    <dbReference type="NCBI Taxonomy" id="157864"/>
    <lineage>
        <taxon>Eukaryota</taxon>
        <taxon>Metazoa</taxon>
        <taxon>Ecdysozoa</taxon>
        <taxon>Nematoda</taxon>
        <taxon>Chromadorea</taxon>
        <taxon>Rhabditida</taxon>
        <taxon>Tylenchina</taxon>
        <taxon>Tylenchomorpha</taxon>
        <taxon>Tylenchoidea</taxon>
        <taxon>Heteroderidae</taxon>
        <taxon>Heteroderinae</taxon>
        <taxon>Heterodera</taxon>
    </lineage>
</organism>
<keyword evidence="13" id="KW-1185">Reference proteome</keyword>
<dbReference type="GO" id="GO:0004674">
    <property type="term" value="F:protein serine/threonine kinase activity"/>
    <property type="evidence" value="ECO:0007669"/>
    <property type="project" value="UniProtKB-KW"/>
</dbReference>
<dbReference type="InterPro" id="IPR001245">
    <property type="entry name" value="Ser-Thr/Tyr_kinase_cat_dom"/>
</dbReference>
<accession>A0ABD2IS65</accession>
<dbReference type="CDD" id="cd20811">
    <property type="entry name" value="C1_Raf"/>
    <property type="match status" value="1"/>
</dbReference>
<dbReference type="Pfam" id="PF00130">
    <property type="entry name" value="C1_1"/>
    <property type="match status" value="1"/>
</dbReference>
<evidence type="ECO:0000259" key="11">
    <source>
        <dbReference type="PROSITE" id="PS50898"/>
    </source>
</evidence>
<protein>
    <submittedName>
        <fullName evidence="12">Uncharacterized protein</fullName>
    </submittedName>
</protein>
<keyword evidence="2" id="KW-0808">Transferase</keyword>
<dbReference type="InterPro" id="IPR017441">
    <property type="entry name" value="Protein_kinase_ATP_BS"/>
</dbReference>
<dbReference type="Gene3D" id="3.30.60.20">
    <property type="match status" value="1"/>
</dbReference>
<evidence type="ECO:0000256" key="5">
    <source>
        <dbReference type="ARBA" id="ARBA00022833"/>
    </source>
</evidence>
<dbReference type="PROSITE" id="PS50898">
    <property type="entry name" value="RBD"/>
    <property type="match status" value="1"/>
</dbReference>
<feature type="compositionally biased region" description="Low complexity" evidence="8">
    <location>
        <begin position="11"/>
        <end position="23"/>
    </location>
</feature>
<dbReference type="GO" id="GO:0005524">
    <property type="term" value="F:ATP binding"/>
    <property type="evidence" value="ECO:0007669"/>
    <property type="project" value="UniProtKB-UniRule"/>
</dbReference>
<comment type="caution">
    <text evidence="12">The sequence shown here is derived from an EMBL/GenBank/DDBJ whole genome shotgun (WGS) entry which is preliminary data.</text>
</comment>
<dbReference type="SUPFAM" id="SSF56112">
    <property type="entry name" value="Protein kinase-like (PK-like)"/>
    <property type="match status" value="1"/>
</dbReference>
<evidence type="ECO:0000256" key="6">
    <source>
        <dbReference type="ARBA" id="ARBA00022840"/>
    </source>
</evidence>
<evidence type="ECO:0000313" key="12">
    <source>
        <dbReference type="EMBL" id="KAL3081987.1"/>
    </source>
</evidence>
<evidence type="ECO:0000256" key="8">
    <source>
        <dbReference type="SAM" id="MobiDB-lite"/>
    </source>
</evidence>
<keyword evidence="4 7" id="KW-0547">Nucleotide-binding</keyword>
<dbReference type="InterPro" id="IPR000719">
    <property type="entry name" value="Prot_kinase_dom"/>
</dbReference>
<dbReference type="AlphaFoldDB" id="A0ABD2IS65"/>
<sequence>MPRRPFGGKNSSPSASSYTSVPSGDPNPYQNHHPLVHSASFRTGGSFRRKISGSKTLIMLHLPFDQHSKLHVRPNVSCREAISTILKKRNIVPEMCTVCVSADPQSEQIDLSVELELLARQLVRKELWVHSECMELFKSIHHEFVPKTFLSVTYCGVCRRMIIFQGYRCEKCQFNFHKKCWGQVPTLCEPERITSEMEEQLRSVCEKYDGPHEEIAKILSNLLPTTSATTNNTNNHSANANNNTPTTLTPRSSERTMGSNADIHYTQQQHHHNHVQQQQHHFGDNNTTNASLTAVHEPCNCGGDGGSAAPAVVGDDGTTTAETDNEQQNRQCHHHHHQHCYHHHQQQQQQCQCQQGHHHHYYFDGRTRDRSSSAPNINSVIRGGGVGGGIMGRGGGGGGGICLKLHTNSMHSGLHNIINSIQFPPNSAGMCRRSQTPTLLHEVECSTTVVANVGGAGGGGHHRHGKGSGQGGSASTTTSGLGDSSMATCTTGYCSSSAVTTPSFNASCSASSLFPPTLVTTNTTGGNNNNNRVNQQQQPMMLARFQPSTSASTSPTSSCSSPLVLLNNSNNNSGGTAGGCLLSAGGGPLHYQQQQHQHQQYHQQQQHYFPPSLMLNANTFSSGNTGGGGVGGGGCCGCTGGGGVAGPAIGAMGTMYSLHLPTTTLTPPQSAPPQKTTSHAFFIEQRIHRSKSPGERSCTLMAPPTPTTGGVMLPPSTPGGGCGATALSSNAGSATSLASRGGEGGGSGTGTPGASSGGGLFGISRRGCIKYGRKSNMEDWAIKHCDVLFREKIGNGSFGTVYKAEYFGTVAVKKLNISNPGTELLLAFKNEVTVLKKARHGNVLNFLGVIKEPELAIVTQWCQGSSLYRHIHVVEPRVEFETQTVLDICKQISQGMDYLHSRGVIHRDLKTNNIFLAEGTTVKIGDFGLATIKSRTNTLDGAPNPNPTGSILWMAPEVIRMDGPEPYSTRSDVYSFGICVYELLTSRLPYEEIKNRDQILWMVGSGRLRPSIADLRTDTPKQLRHVFEQCTRFQRDERPEFRIIYTILDTIRLPKLKKSTSEPNLRRLAMSGGGTAFGGSRGGGGGG</sequence>
<dbReference type="Proteomes" id="UP001620626">
    <property type="component" value="Unassembled WGS sequence"/>
</dbReference>
<dbReference type="SMART" id="SM00455">
    <property type="entry name" value="RBD"/>
    <property type="match status" value="1"/>
</dbReference>
<gene>
    <name evidence="12" type="ORF">niasHT_032669</name>
</gene>
<dbReference type="InterPro" id="IPR002219">
    <property type="entry name" value="PKC_DAG/PE"/>
</dbReference>
<proteinExistence type="inferred from homology"/>
<feature type="compositionally biased region" description="Gly residues" evidence="8">
    <location>
        <begin position="741"/>
        <end position="758"/>
    </location>
</feature>
<keyword evidence="6 7" id="KW-0067">ATP-binding</keyword>
<dbReference type="Pfam" id="PF07714">
    <property type="entry name" value="PK_Tyr_Ser-Thr"/>
    <property type="match status" value="1"/>
</dbReference>
<dbReference type="Gene3D" id="1.10.510.10">
    <property type="entry name" value="Transferase(Phosphotransferase) domain 1"/>
    <property type="match status" value="1"/>
</dbReference>
<dbReference type="PROSITE" id="PS00479">
    <property type="entry name" value="ZF_DAG_PE_1"/>
    <property type="match status" value="1"/>
</dbReference>
<keyword evidence="5" id="KW-0862">Zinc</keyword>
<dbReference type="InterPro" id="IPR051681">
    <property type="entry name" value="Ser/Thr_Kinases-Pseudokinases"/>
</dbReference>
<dbReference type="GO" id="GO:0006950">
    <property type="term" value="P:response to stress"/>
    <property type="evidence" value="ECO:0007669"/>
    <property type="project" value="UniProtKB-ARBA"/>
</dbReference>
<dbReference type="InterPro" id="IPR046349">
    <property type="entry name" value="C1-like_sf"/>
</dbReference>
<feature type="region of interest" description="Disordered" evidence="8">
    <location>
        <begin position="1067"/>
        <end position="1087"/>
    </location>
</feature>
<keyword evidence="2" id="KW-0723">Serine/threonine-protein kinase</keyword>
<feature type="domain" description="Phorbol-ester/DAG-type" evidence="10">
    <location>
        <begin position="141"/>
        <end position="188"/>
    </location>
</feature>
<evidence type="ECO:0000256" key="1">
    <source>
        <dbReference type="ARBA" id="ARBA00010507"/>
    </source>
</evidence>
<dbReference type="InterPro" id="IPR003116">
    <property type="entry name" value="RBD_dom"/>
</dbReference>
<dbReference type="SUPFAM" id="SSF54236">
    <property type="entry name" value="Ubiquitin-like"/>
    <property type="match status" value="1"/>
</dbReference>
<dbReference type="PROSITE" id="PS50011">
    <property type="entry name" value="PROTEIN_KINASE_DOM"/>
    <property type="match status" value="1"/>
</dbReference>
<feature type="compositionally biased region" description="Gly residues" evidence="8">
    <location>
        <begin position="1071"/>
        <end position="1087"/>
    </location>
</feature>
<evidence type="ECO:0000256" key="4">
    <source>
        <dbReference type="ARBA" id="ARBA00022741"/>
    </source>
</evidence>
<feature type="region of interest" description="Disordered" evidence="8">
    <location>
        <begin position="454"/>
        <end position="481"/>
    </location>
</feature>
<dbReference type="InterPro" id="IPR011009">
    <property type="entry name" value="Kinase-like_dom_sf"/>
</dbReference>
<dbReference type="Gene3D" id="3.10.20.90">
    <property type="entry name" value="Phosphatidylinositol 3-kinase Catalytic Subunit, Chain A, domain 1"/>
    <property type="match status" value="1"/>
</dbReference>
<dbReference type="Gene3D" id="3.30.200.20">
    <property type="entry name" value="Phosphorylase Kinase, domain 1"/>
    <property type="match status" value="1"/>
</dbReference>
<feature type="region of interest" description="Disordered" evidence="8">
    <location>
        <begin position="1"/>
        <end position="35"/>
    </location>
</feature>
<dbReference type="GO" id="GO:0046872">
    <property type="term" value="F:metal ion binding"/>
    <property type="evidence" value="ECO:0007669"/>
    <property type="project" value="UniProtKB-KW"/>
</dbReference>
<reference evidence="12 13" key="1">
    <citation type="submission" date="2024-10" db="EMBL/GenBank/DDBJ databases">
        <authorList>
            <person name="Kim D."/>
        </authorList>
    </citation>
    <scope>NUCLEOTIDE SEQUENCE [LARGE SCALE GENOMIC DNA]</scope>
    <source>
        <strain evidence="12">BH-2024</strain>
    </source>
</reference>
<comment type="similarity">
    <text evidence="1">Belongs to the protein kinase superfamily. TKL Ser/Thr protein kinase family. RAF subfamily.</text>
</comment>
<feature type="binding site" evidence="7">
    <location>
        <position position="814"/>
    </location>
    <ligand>
        <name>ATP</name>
        <dbReference type="ChEBI" id="CHEBI:30616"/>
    </ligand>
</feature>
<dbReference type="Pfam" id="PF02196">
    <property type="entry name" value="RBD"/>
    <property type="match status" value="1"/>
</dbReference>
<dbReference type="SMART" id="SM00220">
    <property type="entry name" value="S_TKc"/>
    <property type="match status" value="1"/>
</dbReference>
<dbReference type="SMART" id="SM00109">
    <property type="entry name" value="C1"/>
    <property type="match status" value="1"/>
</dbReference>
<feature type="region of interest" description="Disordered" evidence="8">
    <location>
        <begin position="226"/>
        <end position="256"/>
    </location>
</feature>
<keyword evidence="3" id="KW-0479">Metal-binding</keyword>
<feature type="region of interest" description="Disordered" evidence="8">
    <location>
        <begin position="733"/>
        <end position="758"/>
    </location>
</feature>
<feature type="domain" description="RBD" evidence="11">
    <location>
        <begin position="56"/>
        <end position="132"/>
    </location>
</feature>
<evidence type="ECO:0000313" key="13">
    <source>
        <dbReference type="Proteomes" id="UP001620626"/>
    </source>
</evidence>
<evidence type="ECO:0000259" key="9">
    <source>
        <dbReference type="PROSITE" id="PS50011"/>
    </source>
</evidence>
<feature type="domain" description="Protein kinase" evidence="9">
    <location>
        <begin position="787"/>
        <end position="1056"/>
    </location>
</feature>
<dbReference type="SUPFAM" id="SSF57889">
    <property type="entry name" value="Cysteine-rich domain"/>
    <property type="match status" value="1"/>
</dbReference>
<evidence type="ECO:0000256" key="2">
    <source>
        <dbReference type="ARBA" id="ARBA00022527"/>
    </source>
</evidence>
<name>A0ABD2IS65_9BILA</name>
<dbReference type="PANTHER" id="PTHR44329">
    <property type="entry name" value="SERINE/THREONINE-PROTEIN KINASE TNNI3K-RELATED"/>
    <property type="match status" value="1"/>
</dbReference>
<evidence type="ECO:0000256" key="3">
    <source>
        <dbReference type="ARBA" id="ARBA00022723"/>
    </source>
</evidence>
<keyword evidence="2" id="KW-0418">Kinase</keyword>
<feature type="compositionally biased region" description="Low complexity" evidence="8">
    <location>
        <begin position="226"/>
        <end position="250"/>
    </location>
</feature>
<dbReference type="EMBL" id="JBICBT010001125">
    <property type="protein sequence ID" value="KAL3081987.1"/>
    <property type="molecule type" value="Genomic_DNA"/>
</dbReference>
<dbReference type="InterPro" id="IPR029071">
    <property type="entry name" value="Ubiquitin-like_domsf"/>
</dbReference>
<dbReference type="PROSITE" id="PS00107">
    <property type="entry name" value="PROTEIN_KINASE_ATP"/>
    <property type="match status" value="1"/>
</dbReference>
<dbReference type="PANTHER" id="PTHR44329:SF262">
    <property type="entry name" value="RAF HOMOLOG SERINE_THREONINE-PROTEIN KINASE RAF"/>
    <property type="match status" value="1"/>
</dbReference>
<dbReference type="PROSITE" id="PS00108">
    <property type="entry name" value="PROTEIN_KINASE_ST"/>
    <property type="match status" value="1"/>
</dbReference>